<sequence>MVGGLGALANSDGLAGALPAGGASLEDDLKGLLVQNAQSFIDQPLPLRQPVRPAIVNTTNAQRNEGIRMV</sequence>
<protein>
    <submittedName>
        <fullName evidence="1">Uncharacterized protein</fullName>
    </submittedName>
</protein>
<gene>
    <name evidence="1" type="ORF">S01H1_78892</name>
</gene>
<evidence type="ECO:0000313" key="1">
    <source>
        <dbReference type="EMBL" id="GAG48952.1"/>
    </source>
</evidence>
<proteinExistence type="predicted"/>
<organism evidence="1">
    <name type="scientific">marine sediment metagenome</name>
    <dbReference type="NCBI Taxonomy" id="412755"/>
    <lineage>
        <taxon>unclassified sequences</taxon>
        <taxon>metagenomes</taxon>
        <taxon>ecological metagenomes</taxon>
    </lineage>
</organism>
<accession>X0YQ08</accession>
<name>X0YQ08_9ZZZZ</name>
<comment type="caution">
    <text evidence="1">The sequence shown here is derived from an EMBL/GenBank/DDBJ whole genome shotgun (WGS) entry which is preliminary data.</text>
</comment>
<dbReference type="EMBL" id="BARS01053129">
    <property type="protein sequence ID" value="GAG48952.1"/>
    <property type="molecule type" value="Genomic_DNA"/>
</dbReference>
<reference evidence="1" key="1">
    <citation type="journal article" date="2014" name="Front. Microbiol.">
        <title>High frequency of phylogenetically diverse reductive dehalogenase-homologous genes in deep subseafloor sedimentary metagenomes.</title>
        <authorList>
            <person name="Kawai M."/>
            <person name="Futagami T."/>
            <person name="Toyoda A."/>
            <person name="Takaki Y."/>
            <person name="Nishi S."/>
            <person name="Hori S."/>
            <person name="Arai W."/>
            <person name="Tsubouchi T."/>
            <person name="Morono Y."/>
            <person name="Uchiyama I."/>
            <person name="Ito T."/>
            <person name="Fujiyama A."/>
            <person name="Inagaki F."/>
            <person name="Takami H."/>
        </authorList>
    </citation>
    <scope>NUCLEOTIDE SEQUENCE</scope>
    <source>
        <strain evidence="1">Expedition CK06-06</strain>
    </source>
</reference>
<dbReference type="AlphaFoldDB" id="X0YQ08"/>